<accession>A0A3D9N1G1</accession>
<evidence type="ECO:0000256" key="4">
    <source>
        <dbReference type="ARBA" id="ARBA00047942"/>
    </source>
</evidence>
<dbReference type="PANTHER" id="PTHR33841">
    <property type="entry name" value="DNA METHYLTRANSFERASE YEEA-RELATED"/>
    <property type="match status" value="1"/>
</dbReference>
<dbReference type="RefSeq" id="WP_115809001.1">
    <property type="nucleotide sequence ID" value="NZ_QREI01000003.1"/>
</dbReference>
<evidence type="ECO:0000313" key="11">
    <source>
        <dbReference type="EMBL" id="REE24708.1"/>
    </source>
</evidence>
<evidence type="ECO:0000256" key="1">
    <source>
        <dbReference type="ARBA" id="ARBA00011900"/>
    </source>
</evidence>
<dbReference type="InterPro" id="IPR046819">
    <property type="entry name" value="MmeI_hel"/>
</dbReference>
<dbReference type="Proteomes" id="UP000256919">
    <property type="component" value="Unassembled WGS sequence"/>
</dbReference>
<organism evidence="11 12">
    <name type="scientific">Winogradskyella pacifica</name>
    <dbReference type="NCBI Taxonomy" id="664642"/>
    <lineage>
        <taxon>Bacteria</taxon>
        <taxon>Pseudomonadati</taxon>
        <taxon>Bacteroidota</taxon>
        <taxon>Flavobacteriia</taxon>
        <taxon>Flavobacteriales</taxon>
        <taxon>Flavobacteriaceae</taxon>
        <taxon>Winogradskyella</taxon>
    </lineage>
</organism>
<dbReference type="Pfam" id="PF20473">
    <property type="entry name" value="MmeI_Mtase"/>
    <property type="match status" value="1"/>
</dbReference>
<evidence type="ECO:0000256" key="5">
    <source>
        <dbReference type="SAM" id="Coils"/>
    </source>
</evidence>
<dbReference type="Gene3D" id="3.40.50.150">
    <property type="entry name" value="Vaccinia Virus protein VP39"/>
    <property type="match status" value="1"/>
</dbReference>
<dbReference type="InterPro" id="IPR050953">
    <property type="entry name" value="N4_N6_ade-DNA_methylase"/>
</dbReference>
<dbReference type="Pfam" id="PF20467">
    <property type="entry name" value="MmeI_C"/>
    <property type="match status" value="1"/>
</dbReference>
<dbReference type="Pfam" id="PF20466">
    <property type="entry name" value="MmeI_TRD"/>
    <property type="match status" value="1"/>
</dbReference>
<dbReference type="SUPFAM" id="SSF53335">
    <property type="entry name" value="S-adenosyl-L-methionine-dependent methyltransferases"/>
    <property type="match status" value="1"/>
</dbReference>
<comment type="caution">
    <text evidence="11">The sequence shown here is derived from an EMBL/GenBank/DDBJ whole genome shotgun (WGS) entry which is preliminary data.</text>
</comment>
<keyword evidence="2 11" id="KW-0489">Methyltransferase</keyword>
<dbReference type="InterPro" id="IPR046817">
    <property type="entry name" value="MmeI_N"/>
</dbReference>
<proteinExistence type="predicted"/>
<evidence type="ECO:0000259" key="10">
    <source>
        <dbReference type="Pfam" id="PF20473"/>
    </source>
</evidence>
<evidence type="ECO:0000259" key="6">
    <source>
        <dbReference type="Pfam" id="PF20464"/>
    </source>
</evidence>
<dbReference type="InterPro" id="IPR046818">
    <property type="entry name" value="MmeI_C"/>
</dbReference>
<feature type="domain" description="MmeI-like target recognition" evidence="8">
    <location>
        <begin position="629"/>
        <end position="826"/>
    </location>
</feature>
<feature type="coiled-coil region" evidence="5">
    <location>
        <begin position="319"/>
        <end position="386"/>
    </location>
</feature>
<keyword evidence="12" id="KW-1185">Reference proteome</keyword>
<evidence type="ECO:0000256" key="2">
    <source>
        <dbReference type="ARBA" id="ARBA00022603"/>
    </source>
</evidence>
<feature type="domain" description="MmeI-like C-terminal" evidence="9">
    <location>
        <begin position="829"/>
        <end position="906"/>
    </location>
</feature>
<dbReference type="Pfam" id="PF20464">
    <property type="entry name" value="MmeI_N"/>
    <property type="match status" value="1"/>
</dbReference>
<evidence type="ECO:0000259" key="9">
    <source>
        <dbReference type="Pfam" id="PF20467"/>
    </source>
</evidence>
<dbReference type="Pfam" id="PF20465">
    <property type="entry name" value="MmeI_hel"/>
    <property type="match status" value="1"/>
</dbReference>
<dbReference type="InterPro" id="IPR046820">
    <property type="entry name" value="MmeI_TRD"/>
</dbReference>
<dbReference type="EMBL" id="QREI01000003">
    <property type="protein sequence ID" value="REE24708.1"/>
    <property type="molecule type" value="Genomic_DNA"/>
</dbReference>
<evidence type="ECO:0000259" key="8">
    <source>
        <dbReference type="Pfam" id="PF20466"/>
    </source>
</evidence>
<protein>
    <recommendedName>
        <fullName evidence="1">site-specific DNA-methyltransferase (adenine-specific)</fullName>
        <ecNumber evidence="1">2.1.1.72</ecNumber>
    </recommendedName>
</protein>
<keyword evidence="5" id="KW-0175">Coiled coil</keyword>
<reference evidence="11 12" key="1">
    <citation type="submission" date="2018-07" db="EMBL/GenBank/DDBJ databases">
        <title>Genomic Encyclopedia of Type Strains, Phase III (KMG-III): the genomes of soil and plant-associated and newly described type strains.</title>
        <authorList>
            <person name="Whitman W."/>
        </authorList>
    </citation>
    <scope>NUCLEOTIDE SEQUENCE [LARGE SCALE GENOMIC DNA]</scope>
    <source>
        <strain evidence="11 12">CECT 7948</strain>
    </source>
</reference>
<evidence type="ECO:0000256" key="3">
    <source>
        <dbReference type="ARBA" id="ARBA00022679"/>
    </source>
</evidence>
<evidence type="ECO:0000259" key="7">
    <source>
        <dbReference type="Pfam" id="PF20465"/>
    </source>
</evidence>
<gene>
    <name evidence="11" type="ORF">DFQ09_10312</name>
</gene>
<feature type="domain" description="MmeI-like DNA-methyltransferase" evidence="10">
    <location>
        <begin position="326"/>
        <end position="607"/>
    </location>
</feature>
<dbReference type="EC" id="2.1.1.72" evidence="1"/>
<dbReference type="OrthoDB" id="32195at2"/>
<comment type="catalytic activity">
    <reaction evidence="4">
        <text>a 2'-deoxyadenosine in DNA + S-adenosyl-L-methionine = an N(6)-methyl-2'-deoxyadenosine in DNA + S-adenosyl-L-homocysteine + H(+)</text>
        <dbReference type="Rhea" id="RHEA:15197"/>
        <dbReference type="Rhea" id="RHEA-COMP:12418"/>
        <dbReference type="Rhea" id="RHEA-COMP:12419"/>
        <dbReference type="ChEBI" id="CHEBI:15378"/>
        <dbReference type="ChEBI" id="CHEBI:57856"/>
        <dbReference type="ChEBI" id="CHEBI:59789"/>
        <dbReference type="ChEBI" id="CHEBI:90615"/>
        <dbReference type="ChEBI" id="CHEBI:90616"/>
        <dbReference type="EC" id="2.1.1.72"/>
    </reaction>
</comment>
<dbReference type="InterPro" id="IPR029063">
    <property type="entry name" value="SAM-dependent_MTases_sf"/>
</dbReference>
<dbReference type="InterPro" id="IPR046816">
    <property type="entry name" value="MmeI_Mtase"/>
</dbReference>
<evidence type="ECO:0000313" key="12">
    <source>
        <dbReference type="Proteomes" id="UP000256919"/>
    </source>
</evidence>
<dbReference type="PANTHER" id="PTHR33841:SF1">
    <property type="entry name" value="DNA METHYLTRANSFERASE A"/>
    <property type="match status" value="1"/>
</dbReference>
<feature type="domain" description="MmeI-like helicase spacer" evidence="7">
    <location>
        <begin position="171"/>
        <end position="251"/>
    </location>
</feature>
<dbReference type="GO" id="GO:0032259">
    <property type="term" value="P:methylation"/>
    <property type="evidence" value="ECO:0007669"/>
    <property type="project" value="UniProtKB-KW"/>
</dbReference>
<dbReference type="AlphaFoldDB" id="A0A3D9N1G1"/>
<dbReference type="GO" id="GO:0009007">
    <property type="term" value="F:site-specific DNA-methyltransferase (adenine-specific) activity"/>
    <property type="evidence" value="ECO:0007669"/>
    <property type="project" value="UniProtKB-EC"/>
</dbReference>
<sequence>MNAVEIEESVSELALKPFEAEEFSFSFLEAFGNKSTTLKKLRSGSSNKTDVEGAILQRNNIHIATCEEGEVSETLEVLRKSPSTKKNKVEYILATDGLDFQAENIFSGETVACEYKDFHNYFGFFLSLANITTVKQIRESAFDIKATSRLNKLYVELLQHNPDWASAERRHDMNHFLARLIFCFFAEDTDIFREDDLFTDTVQKMSDSNASNTHDVISEIFRAMDTKLENRDEQNIKVWGKKFPYVNGELFSGSTEVPKFTKIARSYLLHVGSLDWKQINPDIFGSMIQAVADEDERGSLGMHYTSVPNILKVLNPLFLDDLREQLEKAEENSRKLLNLRNRMARIRVFDPACGSGNFLVIAYKEMRKIENDINIKRGEINRASEMPLTNFRGIELKDFSAEVARLALIIAEYQCDVLYRGQSLALAEFLPLDAQNWITKGNALRIDWFSVCPPTGTGVKLQGDDLFSTPLDQAEIDFENEGGETYICGNPPFSGARKQTDEQKSDLELVFKNYIKNYKRIDYVGAWFFKAALYSVKTESKFALVATNSICQGQQVPLTWAAIFKLGFKIRFAYTSFNWSNLASNKAGVTVVIVGVDNYNSGSRAIYEIDNKKEVDFINPYLLPNSVEIIPASNKPIFIDVDMSLGVYYSKSAGLILTKDEKNQLIKDGVPLKFIKRFLGSSEFIKGLERYCLWISDNELEEAISHSSILNRINSVKKDRLETKDKAVNKLALKPHQFREYRGTEKFKIFVPIISSENREYFPAGIADESIIPTNKAFYMPNAPLWALSIVISKSHLIWIGSICGRMRNDYSYSSTLGWNTFPIPILTQKNKEDLTACAEEILIARERHFPATIADLYDPDKMPEDLRLAHERNDEVLERIYIGRKFKNDTERLEKLFQLYTKMTSKK</sequence>
<keyword evidence="3" id="KW-0808">Transferase</keyword>
<feature type="domain" description="MmeI-like N-terminal" evidence="6">
    <location>
        <begin position="1"/>
        <end position="159"/>
    </location>
</feature>
<name>A0A3D9N1G1_9FLAO</name>